<protein>
    <submittedName>
        <fullName evidence="2">Uncharacterized protein</fullName>
    </submittedName>
</protein>
<dbReference type="OrthoDB" id="9839365at2"/>
<evidence type="ECO:0000256" key="1">
    <source>
        <dbReference type="SAM" id="Phobius"/>
    </source>
</evidence>
<evidence type="ECO:0000313" key="2">
    <source>
        <dbReference type="EMBL" id="SDL05777.1"/>
    </source>
</evidence>
<name>A0A1G9GYP5_9FIRM</name>
<keyword evidence="1" id="KW-1133">Transmembrane helix</keyword>
<organism evidence="2 3">
    <name type="scientific">Natronincola ferrireducens</name>
    <dbReference type="NCBI Taxonomy" id="393762"/>
    <lineage>
        <taxon>Bacteria</taxon>
        <taxon>Bacillati</taxon>
        <taxon>Bacillota</taxon>
        <taxon>Clostridia</taxon>
        <taxon>Peptostreptococcales</taxon>
        <taxon>Natronincolaceae</taxon>
        <taxon>Natronincola</taxon>
    </lineage>
</organism>
<dbReference type="EMBL" id="FNFP01000007">
    <property type="protein sequence ID" value="SDL05777.1"/>
    <property type="molecule type" value="Genomic_DNA"/>
</dbReference>
<feature type="transmembrane region" description="Helical" evidence="1">
    <location>
        <begin position="33"/>
        <end position="54"/>
    </location>
</feature>
<keyword evidence="3" id="KW-1185">Reference proteome</keyword>
<feature type="transmembrane region" description="Helical" evidence="1">
    <location>
        <begin position="66"/>
        <end position="85"/>
    </location>
</feature>
<dbReference type="RefSeq" id="WP_090554101.1">
    <property type="nucleotide sequence ID" value="NZ_FNFP01000007.1"/>
</dbReference>
<dbReference type="AlphaFoldDB" id="A0A1G9GYP5"/>
<keyword evidence="1" id="KW-0472">Membrane</keyword>
<dbReference type="Proteomes" id="UP000198718">
    <property type="component" value="Unassembled WGS sequence"/>
</dbReference>
<gene>
    <name evidence="2" type="ORF">SAMN05660472_02530</name>
</gene>
<proteinExistence type="predicted"/>
<feature type="transmembrane region" description="Helical" evidence="1">
    <location>
        <begin position="91"/>
        <end position="112"/>
    </location>
</feature>
<dbReference type="STRING" id="393762.SAMN05660472_02530"/>
<reference evidence="2 3" key="1">
    <citation type="submission" date="2016-10" db="EMBL/GenBank/DDBJ databases">
        <authorList>
            <person name="de Groot N.N."/>
        </authorList>
    </citation>
    <scope>NUCLEOTIDE SEQUENCE [LARGE SCALE GENOMIC DNA]</scope>
    <source>
        <strain evidence="2 3">DSM 18346</strain>
    </source>
</reference>
<feature type="transmembrane region" description="Helical" evidence="1">
    <location>
        <begin position="7"/>
        <end position="27"/>
    </location>
</feature>
<keyword evidence="1" id="KW-0812">Transmembrane</keyword>
<sequence length="126" mass="14680">MNFIQPIIALHGFYYLYMGWPYLRSFLSTKEIIYLYPSTSIIFGAILFFSAINLQDKKLIHYYSIIIVYCISIIIRTVSSINYLISNKFDSAVLIGLIVGNVLMAGFFYYVYKEKNKVIDMKDKPL</sequence>
<accession>A0A1G9GYP5</accession>
<evidence type="ECO:0000313" key="3">
    <source>
        <dbReference type="Proteomes" id="UP000198718"/>
    </source>
</evidence>